<accession>A0A3S2VHJ1</accession>
<proteinExistence type="inferred from homology"/>
<dbReference type="InterPro" id="IPR050277">
    <property type="entry name" value="Sodium:Solute_Symporter"/>
</dbReference>
<keyword evidence="4" id="KW-1003">Cell membrane</keyword>
<keyword evidence="3" id="KW-0813">Transport</keyword>
<dbReference type="PROSITE" id="PS50283">
    <property type="entry name" value="NA_SOLUT_SYMP_3"/>
    <property type="match status" value="1"/>
</dbReference>
<evidence type="ECO:0000256" key="12">
    <source>
        <dbReference type="ARBA" id="ARBA00033708"/>
    </source>
</evidence>
<evidence type="ECO:0000256" key="14">
    <source>
        <dbReference type="SAM" id="Phobius"/>
    </source>
</evidence>
<keyword evidence="9" id="KW-0406">Ion transport</keyword>
<dbReference type="GO" id="GO:0006814">
    <property type="term" value="P:sodium ion transport"/>
    <property type="evidence" value="ECO:0007669"/>
    <property type="project" value="UniProtKB-KW"/>
</dbReference>
<dbReference type="Pfam" id="PF00474">
    <property type="entry name" value="SSF"/>
    <property type="match status" value="1"/>
</dbReference>
<evidence type="ECO:0000256" key="2">
    <source>
        <dbReference type="ARBA" id="ARBA00006434"/>
    </source>
</evidence>
<evidence type="ECO:0000313" key="16">
    <source>
        <dbReference type="Proteomes" id="UP000283128"/>
    </source>
</evidence>
<comment type="catalytic activity">
    <reaction evidence="12">
        <text>L-proline(in) + Na(+)(in) = L-proline(out) + Na(+)(out)</text>
        <dbReference type="Rhea" id="RHEA:28967"/>
        <dbReference type="ChEBI" id="CHEBI:29101"/>
        <dbReference type="ChEBI" id="CHEBI:60039"/>
    </reaction>
</comment>
<evidence type="ECO:0000256" key="4">
    <source>
        <dbReference type="ARBA" id="ARBA00022475"/>
    </source>
</evidence>
<feature type="transmembrane region" description="Helical" evidence="14">
    <location>
        <begin position="225"/>
        <end position="247"/>
    </location>
</feature>
<feature type="transmembrane region" description="Helical" evidence="14">
    <location>
        <begin position="80"/>
        <end position="101"/>
    </location>
</feature>
<dbReference type="Proteomes" id="UP000283128">
    <property type="component" value="Unassembled WGS sequence"/>
</dbReference>
<dbReference type="GO" id="GO:0015293">
    <property type="term" value="F:symporter activity"/>
    <property type="evidence" value="ECO:0007669"/>
    <property type="project" value="UniProtKB-KW"/>
</dbReference>
<evidence type="ECO:0000256" key="6">
    <source>
        <dbReference type="ARBA" id="ARBA00022847"/>
    </source>
</evidence>
<feature type="transmembrane region" description="Helical" evidence="14">
    <location>
        <begin position="388"/>
        <end position="409"/>
    </location>
</feature>
<evidence type="ECO:0000256" key="8">
    <source>
        <dbReference type="ARBA" id="ARBA00023053"/>
    </source>
</evidence>
<dbReference type="InterPro" id="IPR038377">
    <property type="entry name" value="Na/Glc_symporter_sf"/>
</dbReference>
<gene>
    <name evidence="15" type="ORF">EOT10_16655</name>
</gene>
<keyword evidence="5 14" id="KW-0812">Transmembrane</keyword>
<reference evidence="15 16" key="1">
    <citation type="submission" date="2019-01" db="EMBL/GenBank/DDBJ databases">
        <title>Genome sequences of Streptomyces and Rhizobium isolates collected from root and soil.</title>
        <authorList>
            <person name="Chhettri S."/>
            <person name="Sevigny J.L."/>
            <person name="Sen A."/>
            <person name="Ennis N."/>
            <person name="Tisa L."/>
        </authorList>
    </citation>
    <scope>NUCLEOTIDE SEQUENCE [LARGE SCALE GENOMIC DNA]</scope>
    <source>
        <strain evidence="15 16">San01</strain>
    </source>
</reference>
<dbReference type="AlphaFoldDB" id="A0A3S2VHJ1"/>
<evidence type="ECO:0000313" key="15">
    <source>
        <dbReference type="EMBL" id="RVU23710.1"/>
    </source>
</evidence>
<comment type="similarity">
    <text evidence="2 13">Belongs to the sodium:solute symporter (SSF) (TC 2.A.21) family.</text>
</comment>
<keyword evidence="8" id="KW-0915">Sodium</keyword>
<comment type="subcellular location">
    <subcellularLocation>
        <location evidence="1">Cell membrane</location>
        <topology evidence="1">Multi-pass membrane protein</topology>
    </subcellularLocation>
</comment>
<evidence type="ECO:0000256" key="10">
    <source>
        <dbReference type="ARBA" id="ARBA00023136"/>
    </source>
</evidence>
<dbReference type="EMBL" id="RZYA01000007">
    <property type="protein sequence ID" value="RVU23710.1"/>
    <property type="molecule type" value="Genomic_DNA"/>
</dbReference>
<feature type="transmembrane region" description="Helical" evidence="14">
    <location>
        <begin position="6"/>
        <end position="29"/>
    </location>
</feature>
<evidence type="ECO:0000256" key="9">
    <source>
        <dbReference type="ARBA" id="ARBA00023065"/>
    </source>
</evidence>
<name>A0A3S2VHJ1_9ACTN</name>
<feature type="transmembrane region" description="Helical" evidence="14">
    <location>
        <begin position="363"/>
        <end position="382"/>
    </location>
</feature>
<feature type="transmembrane region" description="Helical" evidence="14">
    <location>
        <begin position="416"/>
        <end position="438"/>
    </location>
</feature>
<dbReference type="InterPro" id="IPR001734">
    <property type="entry name" value="Na/solute_symporter"/>
</dbReference>
<feature type="transmembrane region" description="Helical" evidence="14">
    <location>
        <begin position="313"/>
        <end position="335"/>
    </location>
</feature>
<evidence type="ECO:0000256" key="3">
    <source>
        <dbReference type="ARBA" id="ARBA00022448"/>
    </source>
</evidence>
<dbReference type="CDD" id="cd10322">
    <property type="entry name" value="SLC5sbd"/>
    <property type="match status" value="1"/>
</dbReference>
<feature type="transmembrane region" description="Helical" evidence="14">
    <location>
        <begin position="444"/>
        <end position="463"/>
    </location>
</feature>
<dbReference type="OrthoDB" id="3802925at2"/>
<evidence type="ECO:0000256" key="1">
    <source>
        <dbReference type="ARBA" id="ARBA00004651"/>
    </source>
</evidence>
<feature type="transmembrane region" description="Helical" evidence="14">
    <location>
        <begin position="122"/>
        <end position="147"/>
    </location>
</feature>
<evidence type="ECO:0000256" key="13">
    <source>
        <dbReference type="RuleBase" id="RU362091"/>
    </source>
</evidence>
<evidence type="ECO:0000256" key="5">
    <source>
        <dbReference type="ARBA" id="ARBA00022692"/>
    </source>
</evidence>
<dbReference type="GO" id="GO:0005886">
    <property type="term" value="C:plasma membrane"/>
    <property type="evidence" value="ECO:0007669"/>
    <property type="project" value="UniProtKB-SubCell"/>
</dbReference>
<dbReference type="RefSeq" id="WP_127829006.1">
    <property type="nucleotide sequence ID" value="NZ_RZYA01000007.1"/>
</dbReference>
<protein>
    <submittedName>
        <fullName evidence="15">Sodium:solute symporter family protein</fullName>
    </submittedName>
</protein>
<feature type="transmembrane region" description="Helical" evidence="14">
    <location>
        <begin position="268"/>
        <end position="293"/>
    </location>
</feature>
<comment type="caution">
    <text evidence="15">The sequence shown here is derived from an EMBL/GenBank/DDBJ whole genome shotgun (WGS) entry which is preliminary data.</text>
</comment>
<dbReference type="PANTHER" id="PTHR48086:SF3">
    <property type="entry name" value="SODIUM_PROLINE SYMPORTER"/>
    <property type="match status" value="1"/>
</dbReference>
<evidence type="ECO:0000256" key="11">
    <source>
        <dbReference type="ARBA" id="ARBA00023201"/>
    </source>
</evidence>
<keyword evidence="10 14" id="KW-0472">Membrane</keyword>
<dbReference type="Gene3D" id="1.20.1730.10">
    <property type="entry name" value="Sodium/glucose cotransporter"/>
    <property type="match status" value="1"/>
</dbReference>
<dbReference type="PANTHER" id="PTHR48086">
    <property type="entry name" value="SODIUM/PROLINE SYMPORTER-RELATED"/>
    <property type="match status" value="1"/>
</dbReference>
<keyword evidence="6" id="KW-0769">Symport</keyword>
<feature type="transmembrane region" description="Helical" evidence="14">
    <location>
        <begin position="49"/>
        <end position="74"/>
    </location>
</feature>
<keyword evidence="7 14" id="KW-1133">Transmembrane helix</keyword>
<keyword evidence="16" id="KW-1185">Reference proteome</keyword>
<organism evidence="15 16">
    <name type="scientific">Streptomyces antnestii</name>
    <dbReference type="NCBI Taxonomy" id="2494256"/>
    <lineage>
        <taxon>Bacteria</taxon>
        <taxon>Bacillati</taxon>
        <taxon>Actinomycetota</taxon>
        <taxon>Actinomycetes</taxon>
        <taxon>Kitasatosporales</taxon>
        <taxon>Streptomycetaceae</taxon>
        <taxon>Streptomyces</taxon>
    </lineage>
</organism>
<evidence type="ECO:0000256" key="7">
    <source>
        <dbReference type="ARBA" id="ARBA00022989"/>
    </source>
</evidence>
<sequence>MHTGSTGQIIGISVASLLVIGWGAAMSLYFGRRARTSRDWLSANESLPLFVVVITQFAAAAGGGVLIAHVGIGYRSGWSVFVYEGCVLVGFLLLTLIARWLREQSFTTVPDVVTRLFGQHRLVTAVAALAALVVPFGWIVTQFVAFAKLFGQLTGISTPALVAVITLASLTFVLPGGLTSVAWADFVFGLFKIAMALVVAFYGIHLAGGWGRITATVPERLWSPAGVSAVGWQQIWLWAAAIIPGTLTNQLYYQRVFATKKVSDARRGLAFSGLTMLVSGVYAGCIGLAVHAMNPRLANQEDAAGWLLTQLPTWMLVLFAAFLVATIVATSGAALQSTVATLTRDVYQTVAGGRSGERGTVMLSRLITVAVAAVAALLAIAFPTALAWLVASYAYSAAALAAPIFLGYLLHRRRRLSPAAAIGGMLAGLAGCGVAQYLGTTVPYAVYGIAASAVVLLLLTASTSEKRVPTTPREIVSNA</sequence>
<feature type="transmembrane region" description="Helical" evidence="14">
    <location>
        <begin position="153"/>
        <end position="174"/>
    </location>
</feature>
<keyword evidence="11" id="KW-0739">Sodium transport</keyword>
<feature type="transmembrane region" description="Helical" evidence="14">
    <location>
        <begin position="186"/>
        <end position="205"/>
    </location>
</feature>